<protein>
    <submittedName>
        <fullName evidence="2">Membrane protein</fullName>
    </submittedName>
</protein>
<dbReference type="Proteomes" id="UP000605568">
    <property type="component" value="Unassembled WGS sequence"/>
</dbReference>
<evidence type="ECO:0000313" key="3">
    <source>
        <dbReference type="Proteomes" id="UP000605568"/>
    </source>
</evidence>
<evidence type="ECO:0000256" key="1">
    <source>
        <dbReference type="SAM" id="Phobius"/>
    </source>
</evidence>
<dbReference type="Pfam" id="PF04307">
    <property type="entry name" value="YdjM"/>
    <property type="match status" value="1"/>
</dbReference>
<dbReference type="EMBL" id="BNAR01000018">
    <property type="protein sequence ID" value="GHH57680.1"/>
    <property type="molecule type" value="Genomic_DNA"/>
</dbReference>
<keyword evidence="3" id="KW-1185">Reference proteome</keyword>
<organism evidence="2 3">
    <name type="scientific">Lentzea cavernae</name>
    <dbReference type="NCBI Taxonomy" id="2020703"/>
    <lineage>
        <taxon>Bacteria</taxon>
        <taxon>Bacillati</taxon>
        <taxon>Actinomycetota</taxon>
        <taxon>Actinomycetes</taxon>
        <taxon>Pseudonocardiales</taxon>
        <taxon>Pseudonocardiaceae</taxon>
        <taxon>Lentzea</taxon>
    </lineage>
</organism>
<dbReference type="RefSeq" id="WP_191304399.1">
    <property type="nucleotide sequence ID" value="NZ_BNAR01000018.1"/>
</dbReference>
<evidence type="ECO:0000313" key="2">
    <source>
        <dbReference type="EMBL" id="GHH57680.1"/>
    </source>
</evidence>
<feature type="transmembrane region" description="Helical" evidence="1">
    <location>
        <begin position="161"/>
        <end position="179"/>
    </location>
</feature>
<feature type="transmembrane region" description="Helical" evidence="1">
    <location>
        <begin position="91"/>
        <end position="110"/>
    </location>
</feature>
<gene>
    <name evidence="2" type="ORF">GCM10017774_77620</name>
</gene>
<comment type="caution">
    <text evidence="2">The sequence shown here is derived from an EMBL/GenBank/DDBJ whole genome shotgun (WGS) entry which is preliminary data.</text>
</comment>
<keyword evidence="1" id="KW-0812">Transmembrane</keyword>
<keyword evidence="1" id="KW-0472">Membrane</keyword>
<proteinExistence type="predicted"/>
<feature type="transmembrane region" description="Helical" evidence="1">
    <location>
        <begin position="116"/>
        <end position="149"/>
    </location>
</feature>
<name>A0ABQ3MSI8_9PSEU</name>
<sequence length="243" mass="25345">MYGITHAATGWCAGLLLAPLVDAHTLPQAVVLATVTAGAALLPNLDHPDARQSRLLYLLTAALSAVMQGLSRLLGRLTSRRFEAYGGERQYFTHTLLFAGLLGAGVSWWVSTARTFAVVAVLVLSCVFVVDALGDWLLPAVAGAVLVALVNTDKMAAMSPWLGLAVGVGVLVHCAGEGMTGDGSPLFWPVPLGGQTWREIPAPALARFQAGGLFEVAVLLPGLVIADMLLLPGMTTLLGSFFG</sequence>
<reference evidence="3" key="1">
    <citation type="journal article" date="2019" name="Int. J. Syst. Evol. Microbiol.">
        <title>The Global Catalogue of Microorganisms (GCM) 10K type strain sequencing project: providing services to taxonomists for standard genome sequencing and annotation.</title>
        <authorList>
            <consortium name="The Broad Institute Genomics Platform"/>
            <consortium name="The Broad Institute Genome Sequencing Center for Infectious Disease"/>
            <person name="Wu L."/>
            <person name="Ma J."/>
        </authorList>
    </citation>
    <scope>NUCLEOTIDE SEQUENCE [LARGE SCALE GENOMIC DNA]</scope>
    <source>
        <strain evidence="3">CGMCC 4.7367</strain>
    </source>
</reference>
<feature type="transmembrane region" description="Helical" evidence="1">
    <location>
        <begin position="54"/>
        <end position="70"/>
    </location>
</feature>
<keyword evidence="1" id="KW-1133">Transmembrane helix</keyword>
<accession>A0ABQ3MSI8</accession>
<feature type="transmembrane region" description="Helical" evidence="1">
    <location>
        <begin position="218"/>
        <end position="242"/>
    </location>
</feature>
<dbReference type="InterPro" id="IPR007404">
    <property type="entry name" value="YdjM-like"/>
</dbReference>